<name>A0A285BWQ5_9PROT</name>
<organism evidence="1 2">
    <name type="scientific">Nitrosomonas ureae</name>
    <dbReference type="NCBI Taxonomy" id="44577"/>
    <lineage>
        <taxon>Bacteria</taxon>
        <taxon>Pseudomonadati</taxon>
        <taxon>Pseudomonadota</taxon>
        <taxon>Betaproteobacteria</taxon>
        <taxon>Nitrosomonadales</taxon>
        <taxon>Nitrosomonadaceae</taxon>
        <taxon>Nitrosomonas</taxon>
    </lineage>
</organism>
<dbReference type="Proteomes" id="UP000242498">
    <property type="component" value="Chromosome I"/>
</dbReference>
<reference evidence="1 2" key="1">
    <citation type="submission" date="2017-08" db="EMBL/GenBank/DDBJ databases">
        <authorList>
            <person name="de Groot N.N."/>
        </authorList>
    </citation>
    <scope>NUCLEOTIDE SEQUENCE [LARGE SCALE GENOMIC DNA]</scope>
    <source>
        <strain evidence="1 2">Nm15</strain>
    </source>
</reference>
<dbReference type="OrthoDB" id="8544153at2"/>
<dbReference type="AlphaFoldDB" id="A0A285BWQ5"/>
<accession>A0A285BWQ5</accession>
<evidence type="ECO:0000313" key="1">
    <source>
        <dbReference type="EMBL" id="SNX59721.1"/>
    </source>
</evidence>
<dbReference type="EMBL" id="LT907782">
    <property type="protein sequence ID" value="SNX59721.1"/>
    <property type="molecule type" value="Genomic_DNA"/>
</dbReference>
<proteinExistence type="predicted"/>
<sequence length="583" mass="60601">MGTVIPLFSTPLPNTLSQTAEEFEQSANTLVSELNPIFAAVNSAVSEMNQLALNAESAAGELANAAWVSGTTYTAGQVRYSPIDFFSYRRKTNGAGTTDPSLDPTNWALQTRTTYGGSDTTSSAVDITLTSSSGRLQVVSMTASGKKVTLPAANSLQKGANLYVIKNAGAYRFGVRKNGGIFICYVNPGQVVAFSCADISTAAGVWVASGNNIENIYSGNTPEVLNSVDSRFISVAILSPTKAICAYKNLSTGFMEAVVLNYGSASGTPLEISAEAVKNISIAALSGTKAVVVYQANAGSTNIKGYVLDISGNTITPGTVKTIVTAAGTTGANGTSLTALSSTKLLLAYMYSGATTIKERVLDVSGATITENSEVTADTSSFSTLHTPLLIAESISETKSIVAFVGPSFQIVLRLQTVSGSTPAPSGSALILTGPSVSTAPSATFCVVILDTSRAVVIRSYDRTYGDITLWLINITGSTPVLVTFKNIPADLFTSGANLSAVKLDPTRIYLSWTGGYSGGVDAMILTVTSDDQVIINKASEMIDPGVVNALGYLACEVLDSSHVMQVTRNASTFLSAKTIEVG</sequence>
<evidence type="ECO:0000313" key="2">
    <source>
        <dbReference type="Proteomes" id="UP000242498"/>
    </source>
</evidence>
<dbReference type="RefSeq" id="WP_096292435.1">
    <property type="nucleotide sequence ID" value="NZ_LT907782.1"/>
</dbReference>
<gene>
    <name evidence="1" type="ORF">SAMN06296273_1158</name>
</gene>
<protein>
    <submittedName>
        <fullName evidence="1">Uncharacterized protein</fullName>
    </submittedName>
</protein>